<organism evidence="1 2">
    <name type="scientific">Pseudomonas syringae pv. actinidiae ICMP 19096</name>
    <dbReference type="NCBI Taxonomy" id="1194405"/>
    <lineage>
        <taxon>Bacteria</taxon>
        <taxon>Pseudomonadati</taxon>
        <taxon>Pseudomonadota</taxon>
        <taxon>Gammaproteobacteria</taxon>
        <taxon>Pseudomonadales</taxon>
        <taxon>Pseudomonadaceae</taxon>
        <taxon>Pseudomonas</taxon>
        <taxon>Pseudomonas syringae</taxon>
    </lineage>
</organism>
<dbReference type="AlphaFoldDB" id="A0A656JJZ1"/>
<accession>A0A656JJZ1</accession>
<protein>
    <submittedName>
        <fullName evidence="1">Lipoprotein</fullName>
    </submittedName>
</protein>
<keyword evidence="1" id="KW-0449">Lipoprotein</keyword>
<feature type="non-terminal residue" evidence="1">
    <location>
        <position position="89"/>
    </location>
</feature>
<feature type="non-terminal residue" evidence="1">
    <location>
        <position position="1"/>
    </location>
</feature>
<dbReference type="EMBL" id="AOKF01003695">
    <property type="protein sequence ID" value="EPN33345.1"/>
    <property type="molecule type" value="Genomic_DNA"/>
</dbReference>
<proteinExistence type="predicted"/>
<dbReference type="Proteomes" id="UP000018849">
    <property type="component" value="Unassembled WGS sequence"/>
</dbReference>
<sequence>ALPLVQLAVALEKMGDKPRADLALTAGLAVGRKNEWLADYGSSLRDQALILALLEENDIAKDKRDERLFALADEVAASRYLSTQESNSL</sequence>
<reference evidence="1 2" key="1">
    <citation type="journal article" date="2013" name="PLoS Pathog.">
        <title>Genomic analysis of the Kiwifruit pathogen Pseudomonas syringae pv. actinidiae provides insight into the origins of an emergent plant disease.</title>
        <authorList>
            <person name="McCann H.C."/>
            <person name="Rikkerink E.H."/>
            <person name="Bertels F."/>
            <person name="Fiers M."/>
            <person name="Lu A."/>
            <person name="Rees-George J."/>
            <person name="Andersen M.T."/>
            <person name="Gleave A.P."/>
            <person name="Haubold B."/>
            <person name="Wohlers M.W."/>
            <person name="Guttman D.S."/>
            <person name="Wang P.W."/>
            <person name="Straub C."/>
            <person name="Vanneste J.L."/>
            <person name="Rainey P.B."/>
            <person name="Templeton M.D."/>
        </authorList>
    </citation>
    <scope>NUCLEOTIDE SEQUENCE [LARGE SCALE GENOMIC DNA]</scope>
    <source>
        <strain evidence="1 2">ICMP 19096</strain>
    </source>
</reference>
<evidence type="ECO:0000313" key="2">
    <source>
        <dbReference type="Proteomes" id="UP000018849"/>
    </source>
</evidence>
<comment type="caution">
    <text evidence="1">The sequence shown here is derived from an EMBL/GenBank/DDBJ whole genome shotgun (WGS) entry which is preliminary data.</text>
</comment>
<evidence type="ECO:0000313" key="1">
    <source>
        <dbReference type="EMBL" id="EPN33345.1"/>
    </source>
</evidence>
<gene>
    <name evidence="1" type="ORF">A245_43755</name>
</gene>
<name>A0A656JJZ1_PSESF</name>